<dbReference type="NCBIfam" id="NF003078">
    <property type="entry name" value="PRK04004.1"/>
    <property type="match status" value="1"/>
</dbReference>
<keyword evidence="7" id="KW-0479">Metal-binding</keyword>
<feature type="region of interest" description="Disordered" evidence="14">
    <location>
        <begin position="1"/>
        <end position="521"/>
    </location>
</feature>
<evidence type="ECO:0000313" key="16">
    <source>
        <dbReference type="EMBL" id="THH18018.1"/>
    </source>
</evidence>
<feature type="compositionally biased region" description="Basic residues" evidence="14">
    <location>
        <begin position="84"/>
        <end position="93"/>
    </location>
</feature>
<feature type="compositionally biased region" description="Acidic residues" evidence="14">
    <location>
        <begin position="61"/>
        <end position="74"/>
    </location>
</feature>
<protein>
    <recommendedName>
        <fullName evidence="4">Eukaryotic translation initiation factor 5B</fullName>
        <ecNumber evidence="3">3.6.5.3</ecNumber>
    </recommendedName>
    <alternativeName>
        <fullName evidence="12">Translation initiation factor IF-2</fullName>
    </alternativeName>
</protein>
<dbReference type="InterPro" id="IPR029459">
    <property type="entry name" value="EFTU-type"/>
</dbReference>
<dbReference type="Proteomes" id="UP000310158">
    <property type="component" value="Unassembled WGS sequence"/>
</dbReference>
<evidence type="ECO:0000256" key="9">
    <source>
        <dbReference type="ARBA" id="ARBA00022801"/>
    </source>
</evidence>
<organism evidence="16 17">
    <name type="scientific">Bondarzewia mesenterica</name>
    <dbReference type="NCBI Taxonomy" id="1095465"/>
    <lineage>
        <taxon>Eukaryota</taxon>
        <taxon>Fungi</taxon>
        <taxon>Dikarya</taxon>
        <taxon>Basidiomycota</taxon>
        <taxon>Agaricomycotina</taxon>
        <taxon>Agaricomycetes</taxon>
        <taxon>Russulales</taxon>
        <taxon>Bondarzewiaceae</taxon>
        <taxon>Bondarzewia</taxon>
    </lineage>
</organism>
<feature type="compositionally biased region" description="Acidic residues" evidence="14">
    <location>
        <begin position="564"/>
        <end position="595"/>
    </location>
</feature>
<feature type="compositionally biased region" description="Basic and acidic residues" evidence="14">
    <location>
        <begin position="600"/>
        <end position="611"/>
    </location>
</feature>
<dbReference type="EMBL" id="SGPL01000089">
    <property type="protein sequence ID" value="THH18018.1"/>
    <property type="molecule type" value="Genomic_DNA"/>
</dbReference>
<dbReference type="FunFam" id="2.40.30.10:FF:000013">
    <property type="entry name" value="eukaryotic translation initiation factor 5B"/>
    <property type="match status" value="1"/>
</dbReference>
<dbReference type="FunFam" id="2.40.30.10:FF:000026">
    <property type="entry name" value="Eukaryotic translation initiation factor 5B"/>
    <property type="match status" value="1"/>
</dbReference>
<keyword evidence="6" id="KW-0396">Initiation factor</keyword>
<feature type="compositionally biased region" description="Basic and acidic residues" evidence="14">
    <location>
        <begin position="443"/>
        <end position="473"/>
    </location>
</feature>
<feature type="compositionally biased region" description="Basic and acidic residues" evidence="14">
    <location>
        <begin position="210"/>
        <end position="229"/>
    </location>
</feature>
<feature type="compositionally biased region" description="Basic residues" evidence="14">
    <location>
        <begin position="151"/>
        <end position="162"/>
    </location>
</feature>
<dbReference type="SUPFAM" id="SSF52156">
    <property type="entry name" value="Initiation factor IF2/eIF5b, domain 3"/>
    <property type="match status" value="1"/>
</dbReference>
<dbReference type="OrthoDB" id="4928at2759"/>
<evidence type="ECO:0000313" key="17">
    <source>
        <dbReference type="Proteomes" id="UP000310158"/>
    </source>
</evidence>
<dbReference type="SUPFAM" id="SSF52540">
    <property type="entry name" value="P-loop containing nucleoside triphosphate hydrolases"/>
    <property type="match status" value="1"/>
</dbReference>
<feature type="compositionally biased region" description="Basic and acidic residues" evidence="14">
    <location>
        <begin position="311"/>
        <end position="387"/>
    </location>
</feature>
<comment type="catalytic activity">
    <reaction evidence="13">
        <text>GTP + H2O = GDP + phosphate + H(+)</text>
        <dbReference type="Rhea" id="RHEA:19669"/>
        <dbReference type="ChEBI" id="CHEBI:15377"/>
        <dbReference type="ChEBI" id="CHEBI:15378"/>
        <dbReference type="ChEBI" id="CHEBI:37565"/>
        <dbReference type="ChEBI" id="CHEBI:43474"/>
        <dbReference type="ChEBI" id="CHEBI:58189"/>
        <dbReference type="EC" id="3.6.5.3"/>
    </reaction>
</comment>
<dbReference type="InterPro" id="IPR005225">
    <property type="entry name" value="Small_GTP-bd"/>
</dbReference>
<dbReference type="FunFam" id="3.40.50.300:FF:000112">
    <property type="entry name" value="Eukaryotic translation initiation factor 5B"/>
    <property type="match status" value="1"/>
</dbReference>
<dbReference type="NCBIfam" id="TIGR00231">
    <property type="entry name" value="small_GTP"/>
    <property type="match status" value="1"/>
</dbReference>
<dbReference type="EC" id="3.6.5.3" evidence="3"/>
<dbReference type="InterPro" id="IPR000795">
    <property type="entry name" value="T_Tr_GTP-bd_dom"/>
</dbReference>
<sequence>MAPKNKGKRGKKQNDDDFWNEAGESVANNNALSVDVEDSDDHRPRGNAKGGFSSFAALGMDDMDGEHEGEEEDFGGLMAQLLKSQKKDKKNKKGRDEPAEASVSFENGPPPGQGSDDEVAAVKGDISAAKKPVSMTADDLADEEWGPVKEKSKKGKKSKGKKGKDLTEEDGVEEKPADIEPAAAPEAQEEMKSLPQQSMENEGDGAVAEEGAKILSKKEKEKLKKEREKAKKKAQAAAAKTQEGSEPFLTAAESAGSVPPPIEKEEEDVEEGEGGDSKKKKKKKKAKKEEEPVPAPAKKKGTTGISALKAMMEEKRRLEEEARLREEEERKRIEEEERKAEEEARRKEEEKQRKKEREKAKRELAKKEGRLLTKKQKEEQRAAEIRKQALLASGVQIEGLQQPSAPSKRPFYGNRKKGLSVKGASPASESKPQTPEPPPPKELGPESKEEEKPEVVDEVKSDWDVSSGEEEKPAPAGLKESWDVSSDEEEASKPKVETPRPIVEAQKPVAKTGPAKGTDTAHLLKINVRELTMVANGSAQVAQQGATPTKISAPDKTGKSVLITEEEEESSEESDLGSDSEEVSSTEDEDSESESGDGMTKAEKMAAERKAQAATRRVKAHEAALAARSNDDLRSPICCILGHVDTGKTKLLDKIRQTNVQEGEAGGITQQIGATYFPQEAIKTKTAVLNKDGTQEYKVPGLLVIDTPGHESFTNLRSRGSSLCNIAILVVDIMHGLEQQTLESLRLLRDRKTPFIVALNKIDRIYGWEATPDGAFRESLAKQKRSVQREFEDRVQRIIVAFAEQGLNAVLYYENKSFARNVSIVPTSAITGEGVPDMIMLLVNLTQQRMSDRLMYLSELECTVLEVKVVEGLGTTIDVVLSNGILHEGDRIVVCGLNGPIVTQIRALLTPQPLRELRIKSTYVHHKEVKAALGVKLVAPDLEKAIAGSRLLVVGPEDDEDDLREEVMSDLTSLINSIDKSGRGVCVQASTLGSLEALLEFLKSSKIPVSGINIGPVHKKDVMRAASMLEKARELACILCFDVSVDKDAERMAEEMGIRLFKADIIYHLFDAFTAYNAEIVEARRRDAAPTAVWPCRLKIIACFCKRDPIILGVDILDGTLRVGTPLCVIKTEPATGVKEIIELGKITSLEINHKSMDIVKKSQAGGGVAVKIEHAVYQSAKMFGRHFDDKDEIYSRITRQSIDVLKSSFKEDVTNEEWLLIKALKPRSLSNASCPTCNLRVHHTPSLSLIICFIVAHAAVGILEEAHPATRVQAISSNGPDKSPILNSPDVAAQLRELLR</sequence>
<dbReference type="GO" id="GO:0005525">
    <property type="term" value="F:GTP binding"/>
    <property type="evidence" value="ECO:0007669"/>
    <property type="project" value="UniProtKB-KW"/>
</dbReference>
<keyword evidence="5" id="KW-0963">Cytoplasm</keyword>
<dbReference type="GO" id="GO:0003924">
    <property type="term" value="F:GTPase activity"/>
    <property type="evidence" value="ECO:0007669"/>
    <property type="project" value="InterPro"/>
</dbReference>
<dbReference type="CDD" id="cd03703">
    <property type="entry name" value="aeIF5B_II"/>
    <property type="match status" value="1"/>
</dbReference>
<dbReference type="PANTHER" id="PTHR43381:SF4">
    <property type="entry name" value="EUKARYOTIC TRANSLATION INITIATION FACTOR 5B"/>
    <property type="match status" value="1"/>
</dbReference>
<dbReference type="PROSITE" id="PS51722">
    <property type="entry name" value="G_TR_2"/>
    <property type="match status" value="1"/>
</dbReference>
<evidence type="ECO:0000256" key="2">
    <source>
        <dbReference type="ARBA" id="ARBA00007733"/>
    </source>
</evidence>
<dbReference type="FunFam" id="3.40.50.10050:FF:000002">
    <property type="entry name" value="Eukaryotic translation initiation factor 5B"/>
    <property type="match status" value="1"/>
</dbReference>
<evidence type="ECO:0000256" key="10">
    <source>
        <dbReference type="ARBA" id="ARBA00022917"/>
    </source>
</evidence>
<comment type="subcellular location">
    <subcellularLocation>
        <location evidence="1">Cytoplasm</location>
    </subcellularLocation>
</comment>
<evidence type="ECO:0000256" key="4">
    <source>
        <dbReference type="ARBA" id="ARBA00013824"/>
    </source>
</evidence>
<dbReference type="Pfam" id="PF00009">
    <property type="entry name" value="GTP_EFTU"/>
    <property type="match status" value="1"/>
</dbReference>
<dbReference type="PRINTS" id="PR00315">
    <property type="entry name" value="ELONGATNFCT"/>
</dbReference>
<dbReference type="GO" id="GO:0046872">
    <property type="term" value="F:metal ion binding"/>
    <property type="evidence" value="ECO:0007669"/>
    <property type="project" value="UniProtKB-KW"/>
</dbReference>
<dbReference type="InterPro" id="IPR015760">
    <property type="entry name" value="TIF_IF2"/>
</dbReference>
<dbReference type="CDD" id="cd01887">
    <property type="entry name" value="IF2_eIF5B"/>
    <property type="match status" value="1"/>
</dbReference>
<reference evidence="16 17" key="1">
    <citation type="submission" date="2019-02" db="EMBL/GenBank/DDBJ databases">
        <title>Genome sequencing of the rare red list fungi Bondarzewia mesenterica.</title>
        <authorList>
            <person name="Buettner E."/>
            <person name="Kellner H."/>
        </authorList>
    </citation>
    <scope>NUCLEOTIDE SEQUENCE [LARGE SCALE GENOMIC DNA]</scope>
    <source>
        <strain evidence="16 17">DSM 108281</strain>
    </source>
</reference>
<evidence type="ECO:0000256" key="6">
    <source>
        <dbReference type="ARBA" id="ARBA00022540"/>
    </source>
</evidence>
<feature type="domain" description="Tr-type G" evidence="15">
    <location>
        <begin position="633"/>
        <end position="851"/>
    </location>
</feature>
<dbReference type="InterPro" id="IPR036925">
    <property type="entry name" value="TIF_IF2_dom3_sf"/>
</dbReference>
<comment type="caution">
    <text evidence="16">The sequence shown here is derived from an EMBL/GenBank/DDBJ whole genome shotgun (WGS) entry which is preliminary data.</text>
</comment>
<evidence type="ECO:0000256" key="12">
    <source>
        <dbReference type="ARBA" id="ARBA00032478"/>
    </source>
</evidence>
<dbReference type="InterPro" id="IPR023115">
    <property type="entry name" value="TIF_IF2_dom3"/>
</dbReference>
<name>A0A4S4M135_9AGAM</name>
<feature type="region of interest" description="Disordered" evidence="14">
    <location>
        <begin position="539"/>
        <end position="615"/>
    </location>
</feature>
<keyword evidence="17" id="KW-1185">Reference proteome</keyword>
<keyword evidence="9" id="KW-0378">Hydrolase</keyword>
<dbReference type="Pfam" id="PF11987">
    <property type="entry name" value="IF-2"/>
    <property type="match status" value="1"/>
</dbReference>
<feature type="compositionally biased region" description="Polar residues" evidence="14">
    <location>
        <begin position="539"/>
        <end position="550"/>
    </location>
</feature>
<evidence type="ECO:0000256" key="13">
    <source>
        <dbReference type="ARBA" id="ARBA00048107"/>
    </source>
</evidence>
<comment type="similarity">
    <text evidence="2">Belongs to the TRAFAC class translation factor GTPase superfamily. Classic translation factor GTPase family. IF-2 subfamily.</text>
</comment>
<evidence type="ECO:0000256" key="1">
    <source>
        <dbReference type="ARBA" id="ARBA00004496"/>
    </source>
</evidence>
<dbReference type="Gene3D" id="2.40.30.10">
    <property type="entry name" value="Translation factors"/>
    <property type="match status" value="2"/>
</dbReference>
<proteinExistence type="inferred from homology"/>
<feature type="compositionally biased region" description="Acidic residues" evidence="14">
    <location>
        <begin position="264"/>
        <end position="274"/>
    </location>
</feature>
<keyword evidence="10" id="KW-0648">Protein biosynthesis</keyword>
<evidence type="ECO:0000256" key="14">
    <source>
        <dbReference type="SAM" id="MobiDB-lite"/>
    </source>
</evidence>
<dbReference type="GO" id="GO:0003743">
    <property type="term" value="F:translation initiation factor activity"/>
    <property type="evidence" value="ECO:0007669"/>
    <property type="project" value="UniProtKB-KW"/>
</dbReference>
<keyword evidence="11" id="KW-0342">GTP-binding</keyword>
<evidence type="ECO:0000259" key="15">
    <source>
        <dbReference type="PROSITE" id="PS51722"/>
    </source>
</evidence>
<evidence type="ECO:0000256" key="7">
    <source>
        <dbReference type="ARBA" id="ARBA00022723"/>
    </source>
</evidence>
<dbReference type="PANTHER" id="PTHR43381">
    <property type="entry name" value="TRANSLATION INITIATION FACTOR IF-2-RELATED"/>
    <property type="match status" value="1"/>
</dbReference>
<evidence type="ECO:0000256" key="8">
    <source>
        <dbReference type="ARBA" id="ARBA00022741"/>
    </source>
</evidence>
<evidence type="ECO:0000256" key="3">
    <source>
        <dbReference type="ARBA" id="ARBA00011986"/>
    </source>
</evidence>
<evidence type="ECO:0000256" key="5">
    <source>
        <dbReference type="ARBA" id="ARBA00022490"/>
    </source>
</evidence>
<dbReference type="InterPro" id="IPR009000">
    <property type="entry name" value="Transl_B-barrel_sf"/>
</dbReference>
<evidence type="ECO:0000256" key="11">
    <source>
        <dbReference type="ARBA" id="ARBA00023134"/>
    </source>
</evidence>
<keyword evidence="8" id="KW-0547">Nucleotide-binding</keyword>
<dbReference type="Gene3D" id="3.40.50.300">
    <property type="entry name" value="P-loop containing nucleotide triphosphate hydrolases"/>
    <property type="match status" value="1"/>
</dbReference>
<dbReference type="Gene3D" id="3.40.50.10050">
    <property type="entry name" value="Translation initiation factor IF- 2, domain 3"/>
    <property type="match status" value="1"/>
</dbReference>
<dbReference type="InterPro" id="IPR027417">
    <property type="entry name" value="P-loop_NTPase"/>
</dbReference>
<dbReference type="SUPFAM" id="SSF50447">
    <property type="entry name" value="Translation proteins"/>
    <property type="match status" value="1"/>
</dbReference>
<accession>A0A4S4M135</accession>
<gene>
    <name evidence="16" type="ORF">EW146_g2889</name>
</gene>
<dbReference type="GO" id="GO:0005739">
    <property type="term" value="C:mitochondrion"/>
    <property type="evidence" value="ECO:0007669"/>
    <property type="project" value="TreeGrafter"/>
</dbReference>
<feature type="compositionally biased region" description="Basic residues" evidence="14">
    <location>
        <begin position="1"/>
        <end position="11"/>
    </location>
</feature>
<dbReference type="Pfam" id="PF14578">
    <property type="entry name" value="GTP_EFTU_D4"/>
    <property type="match status" value="1"/>
</dbReference>